<evidence type="ECO:0000313" key="6">
    <source>
        <dbReference type="EMBL" id="MPD05410.1"/>
    </source>
</evidence>
<evidence type="ECO:0000256" key="3">
    <source>
        <dbReference type="ARBA" id="ARBA00022989"/>
    </source>
</evidence>
<proteinExistence type="predicted"/>
<comment type="caution">
    <text evidence="6">The sequence shown here is derived from an EMBL/GenBank/DDBJ whole genome shotgun (WGS) entry which is preliminary data.</text>
</comment>
<keyword evidence="3 5" id="KW-1133">Transmembrane helix</keyword>
<evidence type="ECO:0000313" key="7">
    <source>
        <dbReference type="Proteomes" id="UP000324222"/>
    </source>
</evidence>
<dbReference type="AlphaFoldDB" id="A0A5B7KE10"/>
<reference evidence="6 7" key="1">
    <citation type="submission" date="2019-05" db="EMBL/GenBank/DDBJ databases">
        <title>Another draft genome of Portunus trituberculatus and its Hox gene families provides insights of decapod evolution.</title>
        <authorList>
            <person name="Jeong J.-H."/>
            <person name="Song I."/>
            <person name="Kim S."/>
            <person name="Choi T."/>
            <person name="Kim D."/>
            <person name="Ryu S."/>
            <person name="Kim W."/>
        </authorList>
    </citation>
    <scope>NUCLEOTIDE SEQUENCE [LARGE SCALE GENOMIC DNA]</scope>
    <source>
        <tissue evidence="6">Muscle</tissue>
    </source>
</reference>
<gene>
    <name evidence="6" type="ORF">E2C01_101150</name>
</gene>
<dbReference type="Proteomes" id="UP000324222">
    <property type="component" value="Unassembled WGS sequence"/>
</dbReference>
<dbReference type="GO" id="GO:0016020">
    <property type="term" value="C:membrane"/>
    <property type="evidence" value="ECO:0007669"/>
    <property type="project" value="UniProtKB-SubCell"/>
</dbReference>
<keyword evidence="7" id="KW-1185">Reference proteome</keyword>
<sequence>MYTYLLYFHLYPLTTTPHPQVYWAGPISGGILAALLYTYVFRAPKAASYDLEMDNYGKRNTQP</sequence>
<dbReference type="SUPFAM" id="SSF81338">
    <property type="entry name" value="Aquaporin-like"/>
    <property type="match status" value="1"/>
</dbReference>
<accession>A0A5B7KE10</accession>
<evidence type="ECO:0000256" key="1">
    <source>
        <dbReference type="ARBA" id="ARBA00004141"/>
    </source>
</evidence>
<organism evidence="6 7">
    <name type="scientific">Portunus trituberculatus</name>
    <name type="common">Swimming crab</name>
    <name type="synonym">Neptunus trituberculatus</name>
    <dbReference type="NCBI Taxonomy" id="210409"/>
    <lineage>
        <taxon>Eukaryota</taxon>
        <taxon>Metazoa</taxon>
        <taxon>Ecdysozoa</taxon>
        <taxon>Arthropoda</taxon>
        <taxon>Crustacea</taxon>
        <taxon>Multicrustacea</taxon>
        <taxon>Malacostraca</taxon>
        <taxon>Eumalacostraca</taxon>
        <taxon>Eucarida</taxon>
        <taxon>Decapoda</taxon>
        <taxon>Pleocyemata</taxon>
        <taxon>Brachyura</taxon>
        <taxon>Eubrachyura</taxon>
        <taxon>Portunoidea</taxon>
        <taxon>Portunidae</taxon>
        <taxon>Portuninae</taxon>
        <taxon>Portunus</taxon>
    </lineage>
</organism>
<keyword evidence="2 5" id="KW-0812">Transmembrane</keyword>
<evidence type="ECO:0000256" key="2">
    <source>
        <dbReference type="ARBA" id="ARBA00022692"/>
    </source>
</evidence>
<comment type="subcellular location">
    <subcellularLocation>
        <location evidence="1">Membrane</location>
        <topology evidence="1">Multi-pass membrane protein</topology>
    </subcellularLocation>
</comment>
<evidence type="ECO:0000256" key="5">
    <source>
        <dbReference type="SAM" id="Phobius"/>
    </source>
</evidence>
<name>A0A5B7KE10_PORTR</name>
<dbReference type="OrthoDB" id="3222at2759"/>
<feature type="transmembrane region" description="Helical" evidence="5">
    <location>
        <begin position="20"/>
        <end position="40"/>
    </location>
</feature>
<keyword evidence="4 5" id="KW-0472">Membrane</keyword>
<evidence type="ECO:0000256" key="4">
    <source>
        <dbReference type="ARBA" id="ARBA00023136"/>
    </source>
</evidence>
<protein>
    <submittedName>
        <fullName evidence="6">Uncharacterized protein</fullName>
    </submittedName>
</protein>
<dbReference type="EMBL" id="VSRR010145856">
    <property type="protein sequence ID" value="MPD05410.1"/>
    <property type="molecule type" value="Genomic_DNA"/>
</dbReference>
<dbReference type="InterPro" id="IPR023271">
    <property type="entry name" value="Aquaporin-like"/>
</dbReference>